<dbReference type="InterPro" id="IPR013083">
    <property type="entry name" value="Znf_RING/FYVE/PHD"/>
</dbReference>
<feature type="compositionally biased region" description="Pro residues" evidence="5">
    <location>
        <begin position="185"/>
        <end position="195"/>
    </location>
</feature>
<keyword evidence="2 4" id="KW-0863">Zinc-finger</keyword>
<dbReference type="Gramene" id="TraesMAC5B03G02901300.1">
    <property type="protein sequence ID" value="TraesMAC5B03G02901300.1.CDS1"/>
    <property type="gene ID" value="TraesMAC5B03G02901300"/>
</dbReference>
<evidence type="ECO:0000256" key="2">
    <source>
        <dbReference type="ARBA" id="ARBA00022771"/>
    </source>
</evidence>
<dbReference type="Gramene" id="TraesCLE_scaffold_009996_01G000300.1">
    <property type="protein sequence ID" value="TraesCLE_scaffold_009996_01G000300.1"/>
    <property type="gene ID" value="TraesCLE_scaffold_009996_01G000300"/>
</dbReference>
<evidence type="ECO:0000256" key="5">
    <source>
        <dbReference type="SAM" id="MobiDB-lite"/>
    </source>
</evidence>
<dbReference type="GO" id="GO:0016567">
    <property type="term" value="P:protein ubiquitination"/>
    <property type="evidence" value="ECO:0000318"/>
    <property type="project" value="GO_Central"/>
</dbReference>
<feature type="domain" description="RING-type" evidence="6">
    <location>
        <begin position="369"/>
        <end position="410"/>
    </location>
</feature>
<dbReference type="PANTHER" id="PTHR15710:SF104">
    <property type="entry name" value="RING-TYPE DOMAIN-CONTAINING PROTEIN"/>
    <property type="match status" value="1"/>
</dbReference>
<dbReference type="Gramene" id="TraesWEE_scaffold_008687_01G000300.1">
    <property type="protein sequence ID" value="TraesWEE_scaffold_008687_01G000300.1"/>
    <property type="gene ID" value="TraesWEE_scaffold_008687_01G000300"/>
</dbReference>
<feature type="region of interest" description="Disordered" evidence="5">
    <location>
        <begin position="460"/>
        <end position="482"/>
    </location>
</feature>
<dbReference type="Gramene" id="TraesLDM5B03G02904490.1">
    <property type="protein sequence ID" value="TraesLDM5B03G02904490.1.CDS1"/>
    <property type="gene ID" value="TraesLDM5B03G02904490"/>
</dbReference>
<dbReference type="Gramene" id="TraesSTA5B03G02893390.1">
    <property type="protein sequence ID" value="TraesSTA5B03G02893390.1.CDS1"/>
    <property type="gene ID" value="TraesSTA5B03G02893390"/>
</dbReference>
<dbReference type="Proteomes" id="UP000019116">
    <property type="component" value="Chromosome 5B"/>
</dbReference>
<proteinExistence type="predicted"/>
<dbReference type="Gramene" id="TraesCS5B03G0605700.1">
    <property type="protein sequence ID" value="TraesCS5B03G0605700.1.CDS1"/>
    <property type="gene ID" value="TraesCS5B03G0605700"/>
</dbReference>
<keyword evidence="3" id="KW-0862">Zinc</keyword>
<dbReference type="SMR" id="A0A3B6LMW1"/>
<dbReference type="Gramene" id="TraesCS5B02G230500.1">
    <property type="protein sequence ID" value="TraesCS5B02G230500.1.cds1"/>
    <property type="gene ID" value="TraesCS5B02G230500"/>
</dbReference>
<evidence type="ECO:0000256" key="4">
    <source>
        <dbReference type="PROSITE-ProRule" id="PRU00175"/>
    </source>
</evidence>
<dbReference type="PaxDb" id="4565-Traes_5BL_66DB34BD5.1"/>
<feature type="compositionally biased region" description="Basic and acidic residues" evidence="5">
    <location>
        <begin position="460"/>
        <end position="472"/>
    </location>
</feature>
<feature type="compositionally biased region" description="Pro residues" evidence="5">
    <location>
        <begin position="67"/>
        <end position="100"/>
    </location>
</feature>
<dbReference type="OrthoDB" id="21204at2759"/>
<evidence type="ECO:0000313" key="8">
    <source>
        <dbReference type="Proteomes" id="UP000019116"/>
    </source>
</evidence>
<protein>
    <recommendedName>
        <fullName evidence="6">RING-type domain-containing protein</fullName>
    </recommendedName>
</protein>
<dbReference type="InterPro" id="IPR001841">
    <property type="entry name" value="Znf_RING"/>
</dbReference>
<feature type="compositionally biased region" description="Polar residues" evidence="5">
    <location>
        <begin position="166"/>
        <end position="180"/>
    </location>
</feature>
<feature type="compositionally biased region" description="Pro residues" evidence="5">
    <location>
        <begin position="223"/>
        <end position="232"/>
    </location>
</feature>
<feature type="region of interest" description="Disordered" evidence="5">
    <location>
        <begin position="248"/>
        <end position="306"/>
    </location>
</feature>
<reference evidence="7" key="1">
    <citation type="submission" date="2018-08" db="EMBL/GenBank/DDBJ databases">
        <authorList>
            <person name="Rossello M."/>
        </authorList>
    </citation>
    <scope>NUCLEOTIDE SEQUENCE [LARGE SCALE GENOMIC DNA]</scope>
    <source>
        <strain evidence="7">cv. Chinese Spring</strain>
    </source>
</reference>
<dbReference type="PROSITE" id="PS50089">
    <property type="entry name" value="ZF_RING_2"/>
    <property type="match status" value="1"/>
</dbReference>
<feature type="compositionally biased region" description="Polar residues" evidence="5">
    <location>
        <begin position="248"/>
        <end position="257"/>
    </location>
</feature>
<dbReference type="Gramene" id="TraesLAC5B03G02855600.1">
    <property type="protein sequence ID" value="TraesLAC5B03G02855600.1.CDS1"/>
    <property type="gene ID" value="TraesLAC5B03G02855600"/>
</dbReference>
<dbReference type="EnsemblPlants" id="TraesCS5B02G230500.1">
    <property type="protein sequence ID" value="TraesCS5B02G230500.1.cds1"/>
    <property type="gene ID" value="TraesCS5B02G230500"/>
</dbReference>
<dbReference type="Gramene" id="TraesCAD_scaffold_005715_01G000300.1">
    <property type="protein sequence ID" value="TraesCAD_scaffold_005715_01G000300.1"/>
    <property type="gene ID" value="TraesCAD_scaffold_005715_01G000300"/>
</dbReference>
<keyword evidence="8" id="KW-1185">Reference proteome</keyword>
<dbReference type="GO" id="GO:0061630">
    <property type="term" value="F:ubiquitin protein ligase activity"/>
    <property type="evidence" value="ECO:0000318"/>
    <property type="project" value="GO_Central"/>
</dbReference>
<evidence type="ECO:0000256" key="3">
    <source>
        <dbReference type="ARBA" id="ARBA00022833"/>
    </source>
</evidence>
<dbReference type="SUPFAM" id="SSF57850">
    <property type="entry name" value="RING/U-box"/>
    <property type="match status" value="1"/>
</dbReference>
<keyword evidence="1" id="KW-0479">Metal-binding</keyword>
<dbReference type="Gramene" id="TraesPARA_EIv1.0_1687370.1">
    <property type="protein sequence ID" value="TraesPARA_EIv1.0_1687370.1.CDS1"/>
    <property type="gene ID" value="TraesPARA_EIv1.0_1687370"/>
</dbReference>
<dbReference type="GO" id="GO:0008270">
    <property type="term" value="F:zinc ion binding"/>
    <property type="evidence" value="ECO:0007669"/>
    <property type="project" value="UniProtKB-KW"/>
</dbReference>
<dbReference type="STRING" id="4565.A0A3B6LMW1"/>
<feature type="region of interest" description="Disordered" evidence="5">
    <location>
        <begin position="166"/>
        <end position="236"/>
    </location>
</feature>
<dbReference type="Gramene" id="TraesJUL5B03G02922940.1">
    <property type="protein sequence ID" value="TraesJUL5B03G02922940.1.CDS1"/>
    <property type="gene ID" value="TraesJUL5B03G02922940"/>
</dbReference>
<dbReference type="Gramene" id="TraesARI7B03G04222180.1">
    <property type="protein sequence ID" value="TraesARI7B03G04222180.1.CDS1"/>
    <property type="gene ID" value="TraesARI7B03G04222180"/>
</dbReference>
<feature type="region of interest" description="Disordered" evidence="5">
    <location>
        <begin position="57"/>
        <end position="146"/>
    </location>
</feature>
<dbReference type="AlphaFoldDB" id="A0A3B6LMW1"/>
<name>A0A3B6LMW1_WHEAT</name>
<dbReference type="Gramene" id="TraesRN5B0100611000.1">
    <property type="protein sequence ID" value="TraesRN5B0100611000.1"/>
    <property type="gene ID" value="TraesRN5B0100611000"/>
</dbReference>
<feature type="compositionally biased region" description="Pro residues" evidence="5">
    <location>
        <begin position="261"/>
        <end position="271"/>
    </location>
</feature>
<dbReference type="Gramene" id="TraesNOR5B03G02928740.1">
    <property type="protein sequence ID" value="TraesNOR5B03G02928740.1.CDS1"/>
    <property type="gene ID" value="TraesNOR5B03G02928740"/>
</dbReference>
<dbReference type="Gramene" id="TraesJAG5B03G02899650.1">
    <property type="protein sequence ID" value="TraesJAG5B03G02899650.1.CDS1"/>
    <property type="gene ID" value="TraesJAG5B03G02899650"/>
</dbReference>
<dbReference type="PANTHER" id="PTHR15710">
    <property type="entry name" value="E3 UBIQUITIN-PROTEIN LIGASE PRAJA"/>
    <property type="match status" value="1"/>
</dbReference>
<evidence type="ECO:0000313" key="7">
    <source>
        <dbReference type="EnsemblPlants" id="TraesCS5B02G230500.1.cds1"/>
    </source>
</evidence>
<feature type="compositionally biased region" description="Low complexity" evidence="5">
    <location>
        <begin position="125"/>
        <end position="143"/>
    </location>
</feature>
<evidence type="ECO:0000256" key="1">
    <source>
        <dbReference type="ARBA" id="ARBA00022723"/>
    </source>
</evidence>
<dbReference type="Gene3D" id="3.30.40.10">
    <property type="entry name" value="Zinc/RING finger domain, C3HC4 (zinc finger)"/>
    <property type="match status" value="1"/>
</dbReference>
<dbReference type="Gramene" id="TraesSYM7B03G04119030.1">
    <property type="protein sequence ID" value="TraesSYM7B03G04119030.1.CDS1"/>
    <property type="gene ID" value="TraesSYM7B03G04119030"/>
</dbReference>
<sequence>MEEPGRDPAGARGARAMASPEAVSFYCHTCSSRLELPSPSSPFHFTLCPRCRRDYLDDSPEPHHAPLSPPPPPPPPPPLCAVPWPPDPFTSSTPPPPPTIPRVSSPSSSFTTVRPRTLVSPRTGPLSSSARPPSTSTAPVSSSYCPERSAACREFRLLCEQRRSSPAVSPLSSPYSTACSSPLLASPPPPPPPPFHRGELLSESFPLTLRSSTAEEAMSPPHDLLPPPPPPLFHRGELLSESFPLTLRSSTAEETTSPPHDLLPPPPPPWLPLASGGTWDEFLFNPSDSDDDSPPQPPPPPDVSTYHAMFDMPLQVQSGVSQAAAASIAANNTVFEFDTPLQRGGSQAAPPESIAALPTVTVTDAGLDCVVCTDPLPPSAPARRLPCGHLYHSHCIVTWLSEHNSCPICRRSILTIVSATSDMASSSESPAGRRRRSLPVPGGRRIRRICSRLLRNMEIGRDRQTSSSRDRQTSSGGGDVHV</sequence>
<dbReference type="SMART" id="SM00184">
    <property type="entry name" value="RING"/>
    <property type="match status" value="1"/>
</dbReference>
<dbReference type="GO" id="GO:0005737">
    <property type="term" value="C:cytoplasm"/>
    <property type="evidence" value="ECO:0000318"/>
    <property type="project" value="GO_Central"/>
</dbReference>
<dbReference type="Pfam" id="PF13639">
    <property type="entry name" value="zf-RING_2"/>
    <property type="match status" value="1"/>
</dbReference>
<reference evidence="7" key="2">
    <citation type="submission" date="2018-10" db="UniProtKB">
        <authorList>
            <consortium name="EnsemblPlants"/>
        </authorList>
    </citation>
    <scope>IDENTIFICATION</scope>
</reference>
<evidence type="ECO:0000259" key="6">
    <source>
        <dbReference type="PROSITE" id="PS50089"/>
    </source>
</evidence>
<feature type="compositionally biased region" description="Low complexity" evidence="5">
    <location>
        <begin position="101"/>
        <end position="117"/>
    </location>
</feature>
<accession>A0A3B6LMW1</accession>
<organism evidence="7">
    <name type="scientific">Triticum aestivum</name>
    <name type="common">Wheat</name>
    <dbReference type="NCBI Taxonomy" id="4565"/>
    <lineage>
        <taxon>Eukaryota</taxon>
        <taxon>Viridiplantae</taxon>
        <taxon>Streptophyta</taxon>
        <taxon>Embryophyta</taxon>
        <taxon>Tracheophyta</taxon>
        <taxon>Spermatophyta</taxon>
        <taxon>Magnoliopsida</taxon>
        <taxon>Liliopsida</taxon>
        <taxon>Poales</taxon>
        <taxon>Poaceae</taxon>
        <taxon>BOP clade</taxon>
        <taxon>Pooideae</taxon>
        <taxon>Triticodae</taxon>
        <taxon>Triticeae</taxon>
        <taxon>Triticinae</taxon>
        <taxon>Triticum</taxon>
    </lineage>
</organism>
<dbReference type="Gramene" id="TraesROB_scaffold_006017_01G000300.1">
    <property type="protein sequence ID" value="TraesROB_scaffold_006017_01G000300.1"/>
    <property type="gene ID" value="TraesROB_scaffold_006017_01G000300"/>
</dbReference>